<dbReference type="InterPro" id="IPR001267">
    <property type="entry name" value="Thymidine_kinase"/>
</dbReference>
<keyword evidence="7" id="KW-0418">Kinase</keyword>
<accession>A0A6C0KNL5</accession>
<dbReference type="InterPro" id="IPR027417">
    <property type="entry name" value="P-loop_NTPase"/>
</dbReference>
<evidence type="ECO:0000256" key="5">
    <source>
        <dbReference type="ARBA" id="ARBA00022723"/>
    </source>
</evidence>
<dbReference type="EMBL" id="MN740926">
    <property type="protein sequence ID" value="QHU18290.1"/>
    <property type="molecule type" value="Genomic_DNA"/>
</dbReference>
<dbReference type="GO" id="GO:0046104">
    <property type="term" value="P:thymidine metabolic process"/>
    <property type="evidence" value="ECO:0007669"/>
    <property type="project" value="TreeGrafter"/>
</dbReference>
<keyword evidence="9" id="KW-0067">ATP-binding</keyword>
<organism evidence="11">
    <name type="scientific">viral metagenome</name>
    <dbReference type="NCBI Taxonomy" id="1070528"/>
    <lineage>
        <taxon>unclassified sequences</taxon>
        <taxon>metagenomes</taxon>
        <taxon>organismal metagenomes</taxon>
    </lineage>
</organism>
<dbReference type="PANTHER" id="PTHR11441:SF0">
    <property type="entry name" value="THYMIDINE KINASE, CYTOSOLIC"/>
    <property type="match status" value="1"/>
</dbReference>
<evidence type="ECO:0000256" key="3">
    <source>
        <dbReference type="ARBA" id="ARBA00022634"/>
    </source>
</evidence>
<evidence type="ECO:0000256" key="9">
    <source>
        <dbReference type="ARBA" id="ARBA00022840"/>
    </source>
</evidence>
<dbReference type="PANTHER" id="PTHR11441">
    <property type="entry name" value="THYMIDINE KINASE"/>
    <property type="match status" value="1"/>
</dbReference>
<comment type="catalytic activity">
    <reaction evidence="10">
        <text>thymidine + ATP = dTMP + ADP + H(+)</text>
        <dbReference type="Rhea" id="RHEA:19129"/>
        <dbReference type="ChEBI" id="CHEBI:15378"/>
        <dbReference type="ChEBI" id="CHEBI:17748"/>
        <dbReference type="ChEBI" id="CHEBI:30616"/>
        <dbReference type="ChEBI" id="CHEBI:63528"/>
        <dbReference type="ChEBI" id="CHEBI:456216"/>
        <dbReference type="EC" id="2.7.1.21"/>
    </reaction>
</comment>
<evidence type="ECO:0000256" key="6">
    <source>
        <dbReference type="ARBA" id="ARBA00022741"/>
    </source>
</evidence>
<dbReference type="GO" id="GO:0005524">
    <property type="term" value="F:ATP binding"/>
    <property type="evidence" value="ECO:0007669"/>
    <property type="project" value="UniProtKB-KW"/>
</dbReference>
<evidence type="ECO:0000256" key="1">
    <source>
        <dbReference type="ARBA" id="ARBA00007587"/>
    </source>
</evidence>
<dbReference type="SUPFAM" id="SSF52540">
    <property type="entry name" value="P-loop containing nucleoside triphosphate hydrolases"/>
    <property type="match status" value="1"/>
</dbReference>
<reference evidence="11" key="1">
    <citation type="journal article" date="2020" name="Nature">
        <title>Giant virus diversity and host interactions through global metagenomics.</title>
        <authorList>
            <person name="Schulz F."/>
            <person name="Roux S."/>
            <person name="Paez-Espino D."/>
            <person name="Jungbluth S."/>
            <person name="Walsh D.A."/>
            <person name="Denef V.J."/>
            <person name="McMahon K.D."/>
            <person name="Konstantinidis K.T."/>
            <person name="Eloe-Fadrosh E.A."/>
            <person name="Kyrpides N.C."/>
            <person name="Woyke T."/>
        </authorList>
    </citation>
    <scope>NUCLEOTIDE SEQUENCE</scope>
    <source>
        <strain evidence="11">GVMAG-S-3300013006-138</strain>
    </source>
</reference>
<dbReference type="SUPFAM" id="SSF57716">
    <property type="entry name" value="Glucocorticoid receptor-like (DNA-binding domain)"/>
    <property type="match status" value="1"/>
</dbReference>
<dbReference type="InterPro" id="IPR020633">
    <property type="entry name" value="Thymidine_kinase_CS"/>
</dbReference>
<dbReference type="AlphaFoldDB" id="A0A6C0KNL5"/>
<keyword evidence="3" id="KW-0237">DNA synthesis</keyword>
<comment type="similarity">
    <text evidence="1">Belongs to the thymidine kinase family.</text>
</comment>
<dbReference type="GO" id="GO:0046872">
    <property type="term" value="F:metal ion binding"/>
    <property type="evidence" value="ECO:0007669"/>
    <property type="project" value="UniProtKB-KW"/>
</dbReference>
<dbReference type="FunFam" id="3.40.50.300:FF:000948">
    <property type="entry name" value="Thymidine kinase"/>
    <property type="match status" value="1"/>
</dbReference>
<dbReference type="GO" id="GO:0004797">
    <property type="term" value="F:thymidine kinase activity"/>
    <property type="evidence" value="ECO:0007669"/>
    <property type="project" value="UniProtKB-EC"/>
</dbReference>
<dbReference type="PROSITE" id="PS00603">
    <property type="entry name" value="TK_CELLULAR_TYPE"/>
    <property type="match status" value="1"/>
</dbReference>
<dbReference type="Pfam" id="PF00265">
    <property type="entry name" value="TK"/>
    <property type="match status" value="1"/>
</dbReference>
<evidence type="ECO:0000256" key="8">
    <source>
        <dbReference type="ARBA" id="ARBA00022833"/>
    </source>
</evidence>
<evidence type="ECO:0000313" key="11">
    <source>
        <dbReference type="EMBL" id="QHU18290.1"/>
    </source>
</evidence>
<proteinExistence type="inferred from homology"/>
<dbReference type="Gene3D" id="3.30.60.20">
    <property type="match status" value="1"/>
</dbReference>
<dbReference type="GO" id="GO:0071897">
    <property type="term" value="P:DNA biosynthetic process"/>
    <property type="evidence" value="ECO:0007669"/>
    <property type="project" value="UniProtKB-KW"/>
</dbReference>
<keyword evidence="8" id="KW-0862">Zinc</keyword>
<evidence type="ECO:0000256" key="7">
    <source>
        <dbReference type="ARBA" id="ARBA00022777"/>
    </source>
</evidence>
<evidence type="ECO:0000256" key="10">
    <source>
        <dbReference type="ARBA" id="ARBA00048254"/>
    </source>
</evidence>
<keyword evidence="6" id="KW-0547">Nucleotide-binding</keyword>
<dbReference type="Gene3D" id="3.40.50.300">
    <property type="entry name" value="P-loop containing nucleotide triphosphate hydrolases"/>
    <property type="match status" value="1"/>
</dbReference>
<sequence>MHLTLILGPMFSGKSSAIVQRIRRAQVLGWKTLNITSNIDTRYDISGSRIVTHDKAYVEALGVKVLEGLCHGDDYKGARLIVIEEAQFFSGLYDFVLKAVEEDGKDVIVVGLDGDSERKPFGDILQLIPVADEVIRLSALCKECGDGTPALFTAVVNNAGVKTAQICVGGSDMYQPLCRLHYLKNRV</sequence>
<name>A0A6C0KNL5_9ZZZZ</name>
<evidence type="ECO:0000256" key="4">
    <source>
        <dbReference type="ARBA" id="ARBA00022679"/>
    </source>
</evidence>
<evidence type="ECO:0000256" key="2">
    <source>
        <dbReference type="ARBA" id="ARBA00012118"/>
    </source>
</evidence>
<dbReference type="PIRSF" id="PIRSF035805">
    <property type="entry name" value="TK_cell"/>
    <property type="match status" value="1"/>
</dbReference>
<protein>
    <recommendedName>
        <fullName evidence="2">thymidine kinase</fullName>
        <ecNumber evidence="2">2.7.1.21</ecNumber>
    </recommendedName>
</protein>
<keyword evidence="4" id="KW-0808">Transferase</keyword>
<keyword evidence="5" id="KW-0479">Metal-binding</keyword>
<dbReference type="EC" id="2.7.1.21" evidence="2"/>